<organism evidence="2 3">
    <name type="scientific">Nocardia farcinica (strain IFM 10152)</name>
    <dbReference type="NCBI Taxonomy" id="247156"/>
    <lineage>
        <taxon>Bacteria</taxon>
        <taxon>Bacillati</taxon>
        <taxon>Actinomycetota</taxon>
        <taxon>Actinomycetes</taxon>
        <taxon>Mycobacteriales</taxon>
        <taxon>Nocardiaceae</taxon>
        <taxon>Nocardia</taxon>
    </lineage>
</organism>
<dbReference type="STRING" id="247156.NFA_120"/>
<dbReference type="eggNOG" id="ENOG502ZFJ3">
    <property type="taxonomic scope" value="Bacteria"/>
</dbReference>
<dbReference type="OrthoDB" id="9806039at2"/>
<keyword evidence="3" id="KW-1185">Reference proteome</keyword>
<proteinExistence type="predicted"/>
<feature type="domain" description="Helix-turn-helix" evidence="1">
    <location>
        <begin position="16"/>
        <end position="58"/>
    </location>
</feature>
<dbReference type="InterPro" id="IPR010093">
    <property type="entry name" value="SinI_DNA-bd"/>
</dbReference>
<sequence>MTELKAEPRLHPVPAVMSRLGVGRSKVFELIESGELRSVKIGRRRLVSEASLIEFIEKADEAGRA</sequence>
<dbReference type="EMBL" id="AP006618">
    <property type="protein sequence ID" value="BAD54854.1"/>
    <property type="molecule type" value="Genomic_DNA"/>
</dbReference>
<dbReference type="GO" id="GO:0003677">
    <property type="term" value="F:DNA binding"/>
    <property type="evidence" value="ECO:0007669"/>
    <property type="project" value="InterPro"/>
</dbReference>
<dbReference type="InterPro" id="IPR041657">
    <property type="entry name" value="HTH_17"/>
</dbReference>
<dbReference type="RefSeq" id="WP_011206541.1">
    <property type="nucleotide sequence ID" value="NC_006361.1"/>
</dbReference>
<name>Q5Z3Y7_NOCFA</name>
<dbReference type="KEGG" id="nfa:NFA_120"/>
<accession>Q5Z3Y7</accession>
<protein>
    <submittedName>
        <fullName evidence="2">Putative excision nuclease</fullName>
    </submittedName>
</protein>
<evidence type="ECO:0000313" key="2">
    <source>
        <dbReference type="EMBL" id="BAD54854.1"/>
    </source>
</evidence>
<dbReference type="Proteomes" id="UP000006820">
    <property type="component" value="Chromosome"/>
</dbReference>
<dbReference type="GeneID" id="61130871"/>
<dbReference type="Pfam" id="PF12728">
    <property type="entry name" value="HTH_17"/>
    <property type="match status" value="1"/>
</dbReference>
<gene>
    <name evidence="2" type="ordered locus">NFA_120</name>
</gene>
<reference evidence="2 3" key="1">
    <citation type="journal article" date="2004" name="Proc. Natl. Acad. Sci. U.S.A.">
        <title>The complete genomic sequence of Nocardia farcinica IFM 10152.</title>
        <authorList>
            <person name="Ishikawa J."/>
            <person name="Yamashita A."/>
            <person name="Mikami Y."/>
            <person name="Hoshino Y."/>
            <person name="Kurita H."/>
            <person name="Hotta K."/>
            <person name="Shiba T."/>
            <person name="Hattori M."/>
        </authorList>
    </citation>
    <scope>NUCLEOTIDE SEQUENCE [LARGE SCALE GENOMIC DNA]</scope>
    <source>
        <strain evidence="2 3">IFM 10152</strain>
    </source>
</reference>
<dbReference type="HOGENOM" id="CLU_140176_14_2_11"/>
<evidence type="ECO:0000313" key="3">
    <source>
        <dbReference type="Proteomes" id="UP000006820"/>
    </source>
</evidence>
<dbReference type="NCBIfam" id="TIGR01764">
    <property type="entry name" value="excise"/>
    <property type="match status" value="1"/>
</dbReference>
<evidence type="ECO:0000259" key="1">
    <source>
        <dbReference type="Pfam" id="PF12728"/>
    </source>
</evidence>
<dbReference type="AlphaFoldDB" id="Q5Z3Y7"/>